<dbReference type="RefSeq" id="WP_175577899.1">
    <property type="nucleotide sequence ID" value="NZ_LT899436.1"/>
</dbReference>
<protein>
    <submittedName>
        <fullName evidence="1">Uncharacterized protein</fullName>
    </submittedName>
</protein>
<gene>
    <name evidence="1" type="ORF">TJEJU_0957</name>
</gene>
<reference evidence="1 2" key="1">
    <citation type="submission" date="2017-07" db="EMBL/GenBank/DDBJ databases">
        <authorList>
            <person name="Sun Z.S."/>
            <person name="Albrecht U."/>
            <person name="Echele G."/>
            <person name="Lee C.C."/>
        </authorList>
    </citation>
    <scope>NUCLEOTIDE SEQUENCE [LARGE SCALE GENOMIC DNA]</scope>
    <source>
        <strain evidence="2">type strain: KCTC 22618</strain>
    </source>
</reference>
<dbReference type="AlphaFoldDB" id="A0A238U7Y8"/>
<organism evidence="1 2">
    <name type="scientific">Tenacibaculum jejuense</name>
    <dbReference type="NCBI Taxonomy" id="584609"/>
    <lineage>
        <taxon>Bacteria</taxon>
        <taxon>Pseudomonadati</taxon>
        <taxon>Bacteroidota</taxon>
        <taxon>Flavobacteriia</taxon>
        <taxon>Flavobacteriales</taxon>
        <taxon>Flavobacteriaceae</taxon>
        <taxon>Tenacibaculum</taxon>
    </lineage>
</organism>
<dbReference type="KEGG" id="tje:TJEJU_0957"/>
<keyword evidence="2" id="KW-1185">Reference proteome</keyword>
<name>A0A238U7Y8_9FLAO</name>
<dbReference type="Proteomes" id="UP000215214">
    <property type="component" value="Chromosome TJEJU"/>
</dbReference>
<evidence type="ECO:0000313" key="2">
    <source>
        <dbReference type="Proteomes" id="UP000215214"/>
    </source>
</evidence>
<proteinExistence type="predicted"/>
<accession>A0A238U7Y8</accession>
<dbReference type="EMBL" id="LT899436">
    <property type="protein sequence ID" value="SNR14718.1"/>
    <property type="molecule type" value="Genomic_DNA"/>
</dbReference>
<evidence type="ECO:0000313" key="1">
    <source>
        <dbReference type="EMBL" id="SNR14718.1"/>
    </source>
</evidence>
<sequence>MRDKNRIPKILKELERIWKSNPDFRLGQLIVVGANPKEHYPEIFYIEDEDLLDRLLKFDKRAKLDNEESKTVLDWKRFPNVSRLNPKELTIELLEKLIIELKNSDKKIVITPINLMKLNGAPVSDQTWLLNQKPRIKKLKKLLFELKENGLLKERKSKQDFLGIKEVGYDIVE</sequence>